<protein>
    <submittedName>
        <fullName evidence="3">Uncharacterized protein</fullName>
    </submittedName>
</protein>
<keyword evidence="1" id="KW-1133">Transmembrane helix</keyword>
<feature type="signal peptide" evidence="2">
    <location>
        <begin position="1"/>
        <end position="25"/>
    </location>
</feature>
<name>N9TXQ0_9GAMM</name>
<feature type="chain" id="PRO_5004153132" evidence="2">
    <location>
        <begin position="26"/>
        <end position="140"/>
    </location>
</feature>
<dbReference type="EMBL" id="APVG01000051">
    <property type="protein sequence ID" value="ENY70894.1"/>
    <property type="molecule type" value="Genomic_DNA"/>
</dbReference>
<dbReference type="PATRIC" id="fig|1268237.3.peg.3163"/>
<evidence type="ECO:0000313" key="4">
    <source>
        <dbReference type="Proteomes" id="UP000023775"/>
    </source>
</evidence>
<feature type="transmembrane region" description="Helical" evidence="1">
    <location>
        <begin position="88"/>
        <end position="108"/>
    </location>
</feature>
<keyword evidence="1" id="KW-0812">Transmembrane</keyword>
<dbReference type="Proteomes" id="UP000023775">
    <property type="component" value="Unassembled WGS sequence"/>
</dbReference>
<organism evidence="3 4">
    <name type="scientific">Aeromonas diversa CDC 2478-85</name>
    <dbReference type="NCBI Taxonomy" id="1268237"/>
    <lineage>
        <taxon>Bacteria</taxon>
        <taxon>Pseudomonadati</taxon>
        <taxon>Pseudomonadota</taxon>
        <taxon>Gammaproteobacteria</taxon>
        <taxon>Aeromonadales</taxon>
        <taxon>Aeromonadaceae</taxon>
        <taxon>Aeromonas</taxon>
    </lineage>
</organism>
<evidence type="ECO:0000313" key="3">
    <source>
        <dbReference type="EMBL" id="ENY70894.1"/>
    </source>
</evidence>
<keyword evidence="2" id="KW-0732">Signal</keyword>
<keyword evidence="1" id="KW-0472">Membrane</keyword>
<dbReference type="AlphaFoldDB" id="N9TXQ0"/>
<sequence>MRFSWLKTFLLGSLLSLILCSFWGAGTEASAHPDGGVVAGVSQPLQDNLEGILTHQTHLLRLEQGLRSDDEPGDTLRLLLTEWSLAEIQQLLFGLLLVPGIAYLRYSFRDRFSRDDRRRRVRPHLLYRFLQRHRALPLMA</sequence>
<proteinExistence type="predicted"/>
<comment type="caution">
    <text evidence="3">The sequence shown here is derived from an EMBL/GenBank/DDBJ whole genome shotgun (WGS) entry which is preliminary data.</text>
</comment>
<reference evidence="3 4" key="1">
    <citation type="journal article" date="2013" name="Genome Announc.">
        <title>Draft Genome Sequence of the Aeromonas diversa Type Strain.</title>
        <authorList>
            <person name="Farfan M."/>
            <person name="Spataro N."/>
            <person name="Sanglas A."/>
            <person name="Albarral V."/>
            <person name="Loren J.G."/>
            <person name="Bosch E."/>
            <person name="Fuste M.C."/>
        </authorList>
    </citation>
    <scope>NUCLEOTIDE SEQUENCE [LARGE SCALE GENOMIC DNA]</scope>
    <source>
        <strain evidence="3 4">2478-85</strain>
    </source>
</reference>
<gene>
    <name evidence="3" type="ORF">G114_16078</name>
</gene>
<evidence type="ECO:0000256" key="2">
    <source>
        <dbReference type="SAM" id="SignalP"/>
    </source>
</evidence>
<keyword evidence="4" id="KW-1185">Reference proteome</keyword>
<evidence type="ECO:0000256" key="1">
    <source>
        <dbReference type="SAM" id="Phobius"/>
    </source>
</evidence>
<accession>N9TXQ0</accession>